<dbReference type="AlphaFoldDB" id="A0A1G8MBI8"/>
<organism evidence="1 2">
    <name type="scientific">Paenibacillus typhae</name>
    <dbReference type="NCBI Taxonomy" id="1174501"/>
    <lineage>
        <taxon>Bacteria</taxon>
        <taxon>Bacillati</taxon>
        <taxon>Bacillota</taxon>
        <taxon>Bacilli</taxon>
        <taxon>Bacillales</taxon>
        <taxon>Paenibacillaceae</taxon>
        <taxon>Paenibacillus</taxon>
    </lineage>
</organism>
<dbReference type="Proteomes" id="UP000199050">
    <property type="component" value="Unassembled WGS sequence"/>
</dbReference>
<dbReference type="EMBL" id="FNDX01000007">
    <property type="protein sequence ID" value="SDI65301.1"/>
    <property type="molecule type" value="Genomic_DNA"/>
</dbReference>
<keyword evidence="2" id="KW-1185">Reference proteome</keyword>
<accession>A0A1G8MBI8</accession>
<proteinExistence type="predicted"/>
<sequence>MRLTLPGMNGTTRLPGLSATVRQAEHAQLNIFGEFSESFR</sequence>
<reference evidence="2" key="1">
    <citation type="submission" date="2016-10" db="EMBL/GenBank/DDBJ databases">
        <authorList>
            <person name="Varghese N."/>
            <person name="Submissions S."/>
        </authorList>
    </citation>
    <scope>NUCLEOTIDE SEQUENCE [LARGE SCALE GENOMIC DNA]</scope>
    <source>
        <strain evidence="2">CGMCC 1.11012</strain>
    </source>
</reference>
<evidence type="ECO:0000313" key="1">
    <source>
        <dbReference type="EMBL" id="SDI65301.1"/>
    </source>
</evidence>
<name>A0A1G8MBI8_9BACL</name>
<protein>
    <submittedName>
        <fullName evidence="1">Uncharacterized protein</fullName>
    </submittedName>
</protein>
<evidence type="ECO:0000313" key="2">
    <source>
        <dbReference type="Proteomes" id="UP000199050"/>
    </source>
</evidence>
<gene>
    <name evidence="1" type="ORF">SAMN05216192_10758</name>
</gene>